<organism evidence="2 3">
    <name type="scientific">Claviceps aff. purpurea</name>
    <dbReference type="NCBI Taxonomy" id="1967640"/>
    <lineage>
        <taxon>Eukaryota</taxon>
        <taxon>Fungi</taxon>
        <taxon>Dikarya</taxon>
        <taxon>Ascomycota</taxon>
        <taxon>Pezizomycotina</taxon>
        <taxon>Sordariomycetes</taxon>
        <taxon>Hypocreomycetidae</taxon>
        <taxon>Hypocreales</taxon>
        <taxon>Clavicipitaceae</taxon>
        <taxon>Claviceps</taxon>
    </lineage>
</organism>
<feature type="region of interest" description="Disordered" evidence="1">
    <location>
        <begin position="29"/>
        <end position="364"/>
    </location>
</feature>
<name>A0A9P7QK60_9HYPO</name>
<feature type="compositionally biased region" description="Polar residues" evidence="1">
    <location>
        <begin position="419"/>
        <end position="428"/>
    </location>
</feature>
<sequence>MAIRYSADFLLHLRESPLCVRPNNLPPVEEWMGAPAEQNRNQGTKTGNDRPRAGDSSLLDQTNRRSLDRHAPRPSANSDDMVFGPPRMAFSSARGNKVLENEKTSRDADAQGRVGIRTRGDAEGDRFRDGRSNPLRRRGDGEQDGEGWNTVKPRKSFGAEGAERFHGKMGGNFRDEKNGSKDGNKEEREAVRERPGRAIEILMRDLDSKRPATWIDGNKEEREVARDRQGRAIDILTRDLDLSDAEARPRNAPGRNRGDNWRASGAGEAPPPAPEKKNRDRTKSWRDRERDVAEPAEDRNAGKANDRRWGRERDQRQEREPEWLDEPAEAREAHTQQDFQKWMEQMKKAKGASSTSNSKAAAEPIAEAARPSLLTSSVETGPDKFFLAFGGGSAATDVTSPGESKDSVAKAKASGKSSRFTSFFSQPQGDPKPRADLSTPLTEPPANESTAAAGSATGPLGPGLGALFGLAGGGGGASGTLGAPPEEERQAFKQLLAKLQRASMNTPPPGPSSSANPPASNAPTDLTMMTKKKNTVVSPDPQQQYTGVSGEAGPAHRPSQHLQPEILAPRPQQQPARPDQLLQDLVGQHQRASSQGSTSRPEPHSARNNSNTEFLMNLMRMAPESQRRDHVRVPSQPQLGPQVQKHPHIPSYNDREQPEFGGRENRNNMRPQPPPGFAMDEPFRNIDRESRQNPPTQILQRPPPPGLDQMPPAWMAGAAQMPPPPQQRGPMLPPPGLIGGLAGGPGGVGRNMHMPPMFPPNFPPGAMLPPDAMVGMPPRDMPPPPLPPPGFFNGPPHGFLPPGLGGFNGPPPGPNGFVGHPFDVRGPPPSAGNNGRGVNYGRL</sequence>
<feature type="compositionally biased region" description="Low complexity" evidence="1">
    <location>
        <begin position="709"/>
        <end position="720"/>
    </location>
</feature>
<dbReference type="AlphaFoldDB" id="A0A9P7QK60"/>
<feature type="compositionally biased region" description="Polar residues" evidence="1">
    <location>
        <begin position="590"/>
        <end position="614"/>
    </location>
</feature>
<feature type="compositionally biased region" description="Gly residues" evidence="1">
    <location>
        <begin position="460"/>
        <end position="479"/>
    </location>
</feature>
<accession>A0A9P7QK60</accession>
<feature type="compositionally biased region" description="Polar residues" evidence="1">
    <location>
        <begin position="535"/>
        <end position="547"/>
    </location>
</feature>
<feature type="compositionally biased region" description="Basic and acidic residues" evidence="1">
    <location>
        <begin position="681"/>
        <end position="691"/>
    </location>
</feature>
<feature type="compositionally biased region" description="Basic and acidic residues" evidence="1">
    <location>
        <begin position="97"/>
        <end position="110"/>
    </location>
</feature>
<dbReference type="InterPro" id="IPR046784">
    <property type="entry name" value="Eap1"/>
</dbReference>
<dbReference type="Proteomes" id="UP000707071">
    <property type="component" value="Unassembled WGS sequence"/>
</dbReference>
<evidence type="ECO:0000313" key="3">
    <source>
        <dbReference type="Proteomes" id="UP000707071"/>
    </source>
</evidence>
<dbReference type="EMBL" id="SRRH01000066">
    <property type="protein sequence ID" value="KAG6300419.1"/>
    <property type="molecule type" value="Genomic_DNA"/>
</dbReference>
<feature type="region of interest" description="Disordered" evidence="1">
    <location>
        <begin position="806"/>
        <end position="843"/>
    </location>
</feature>
<feature type="compositionally biased region" description="Basic and acidic residues" evidence="1">
    <location>
        <begin position="274"/>
        <end position="335"/>
    </location>
</feature>
<proteinExistence type="predicted"/>
<gene>
    <name evidence="2" type="ORF">E4U09_006891</name>
</gene>
<feature type="compositionally biased region" description="Low complexity" evidence="1">
    <location>
        <begin position="449"/>
        <end position="459"/>
    </location>
</feature>
<feature type="compositionally biased region" description="Basic and acidic residues" evidence="1">
    <location>
        <begin position="118"/>
        <end position="141"/>
    </location>
</feature>
<keyword evidence="3" id="KW-1185">Reference proteome</keyword>
<feature type="compositionally biased region" description="Basic and acidic residues" evidence="1">
    <location>
        <begin position="217"/>
        <end position="249"/>
    </location>
</feature>
<feature type="compositionally biased region" description="Basic and acidic residues" evidence="1">
    <location>
        <begin position="653"/>
        <end position="667"/>
    </location>
</feature>
<feature type="compositionally biased region" description="Low complexity" evidence="1">
    <location>
        <begin position="512"/>
        <end position="523"/>
    </location>
</feature>
<feature type="compositionally biased region" description="Basic and acidic residues" evidence="1">
    <location>
        <begin position="62"/>
        <end position="71"/>
    </location>
</feature>
<evidence type="ECO:0000256" key="1">
    <source>
        <dbReference type="SAM" id="MobiDB-lite"/>
    </source>
</evidence>
<comment type="caution">
    <text evidence="2">The sequence shown here is derived from an EMBL/GenBank/DDBJ whole genome shotgun (WGS) entry which is preliminary data.</text>
</comment>
<protein>
    <submittedName>
        <fullName evidence="2">Uncharacterized protein</fullName>
    </submittedName>
</protein>
<feature type="compositionally biased region" description="Low complexity" evidence="1">
    <location>
        <begin position="567"/>
        <end position="585"/>
    </location>
</feature>
<dbReference type="Pfam" id="PF20566">
    <property type="entry name" value="Eap1"/>
    <property type="match status" value="2"/>
</dbReference>
<feature type="compositionally biased region" description="Basic and acidic residues" evidence="1">
    <location>
        <begin position="173"/>
        <end position="210"/>
    </location>
</feature>
<feature type="region of interest" description="Disordered" evidence="1">
    <location>
        <begin position="391"/>
        <end position="725"/>
    </location>
</feature>
<reference evidence="2 3" key="1">
    <citation type="journal article" date="2020" name="bioRxiv">
        <title>Whole genome comparisons of ergot fungi reveals the divergence and evolution of species within the genus Claviceps are the result of varying mechanisms driving genome evolution and host range expansion.</title>
        <authorList>
            <person name="Wyka S.A."/>
            <person name="Mondo S.J."/>
            <person name="Liu M."/>
            <person name="Dettman J."/>
            <person name="Nalam V."/>
            <person name="Broders K.D."/>
        </authorList>
    </citation>
    <scope>NUCLEOTIDE SEQUENCE [LARGE SCALE GENOMIC DNA]</scope>
    <source>
        <strain evidence="2 3">Clav52</strain>
    </source>
</reference>
<evidence type="ECO:0000313" key="2">
    <source>
        <dbReference type="EMBL" id="KAG6300419.1"/>
    </source>
</evidence>